<accession>A0A066X3X6</accession>
<sequence length="274" mass="31489">MSAKTEAIPDPQDLPPDPRLPGQQPRYSRDNIVDSLASFYQSLPHVEPSLVRRAPQGGWPEITTESLAAAGMRPLPERAVDLIRHLPYIDGDPVWITPETFPINYRTAVALLPAIGVYKPKWLHLLSHDLRSFDGFPPWLVQLTLSVNRDGDIWLLDTMDGTVTKYIITGPVYPEPLGRYDEGDPRKWRDELCDDVTLPLESWLEGILEKYRNLSYLGIPRHKYPGVLWRNDEKPADFLVEEIEEIMRQNGWPEDYNGEEGRKKLAEWIRQADI</sequence>
<organism evidence="2 3">
    <name type="scientific">Colletotrichum sublineola</name>
    <name type="common">Sorghum anthracnose fungus</name>
    <dbReference type="NCBI Taxonomy" id="1173701"/>
    <lineage>
        <taxon>Eukaryota</taxon>
        <taxon>Fungi</taxon>
        <taxon>Dikarya</taxon>
        <taxon>Ascomycota</taxon>
        <taxon>Pezizomycotina</taxon>
        <taxon>Sordariomycetes</taxon>
        <taxon>Hypocreomycetidae</taxon>
        <taxon>Glomerellales</taxon>
        <taxon>Glomerellaceae</taxon>
        <taxon>Colletotrichum</taxon>
        <taxon>Colletotrichum graminicola species complex</taxon>
    </lineage>
</organism>
<evidence type="ECO:0000313" key="2">
    <source>
        <dbReference type="EMBL" id="KDN63843.1"/>
    </source>
</evidence>
<proteinExistence type="predicted"/>
<protein>
    <submittedName>
        <fullName evidence="2">Uncharacterized protein</fullName>
    </submittedName>
</protein>
<dbReference type="eggNOG" id="ENOG502SRWU">
    <property type="taxonomic scope" value="Eukaryota"/>
</dbReference>
<keyword evidence="3" id="KW-1185">Reference proteome</keyword>
<reference evidence="3" key="1">
    <citation type="journal article" date="2014" name="Genome Announc.">
        <title>Draft genome sequence of Colletotrichum sublineola, a destructive pathogen of cultivated sorghum.</title>
        <authorList>
            <person name="Baroncelli R."/>
            <person name="Sanz-Martin J.M."/>
            <person name="Rech G.E."/>
            <person name="Sukno S.A."/>
            <person name="Thon M.R."/>
        </authorList>
    </citation>
    <scope>NUCLEOTIDE SEQUENCE [LARGE SCALE GENOMIC DNA]</scope>
    <source>
        <strain evidence="3">TX430BB</strain>
    </source>
</reference>
<name>A0A066X3X6_COLSU</name>
<dbReference type="STRING" id="1173701.A0A066X3X6"/>
<evidence type="ECO:0000256" key="1">
    <source>
        <dbReference type="SAM" id="MobiDB-lite"/>
    </source>
</evidence>
<gene>
    <name evidence="2" type="ORF">CSUB01_04363</name>
</gene>
<dbReference type="OMA" id="PETFPIN"/>
<dbReference type="Proteomes" id="UP000027238">
    <property type="component" value="Unassembled WGS sequence"/>
</dbReference>
<evidence type="ECO:0000313" key="3">
    <source>
        <dbReference type="Proteomes" id="UP000027238"/>
    </source>
</evidence>
<dbReference type="EMBL" id="JMSE01001191">
    <property type="protein sequence ID" value="KDN63843.1"/>
    <property type="molecule type" value="Genomic_DNA"/>
</dbReference>
<dbReference type="HOGENOM" id="CLU_054614_2_0_1"/>
<dbReference type="OrthoDB" id="5343383at2759"/>
<comment type="caution">
    <text evidence="2">The sequence shown here is derived from an EMBL/GenBank/DDBJ whole genome shotgun (WGS) entry which is preliminary data.</text>
</comment>
<dbReference type="AlphaFoldDB" id="A0A066X3X6"/>
<feature type="region of interest" description="Disordered" evidence="1">
    <location>
        <begin position="1"/>
        <end position="27"/>
    </location>
</feature>